<evidence type="ECO:0000259" key="1">
    <source>
        <dbReference type="Pfam" id="PF13349"/>
    </source>
</evidence>
<proteinExistence type="predicted"/>
<dbReference type="InterPro" id="IPR025164">
    <property type="entry name" value="Toastrack_DUF4097"/>
</dbReference>
<comment type="caution">
    <text evidence="2">The sequence shown here is derived from an EMBL/GenBank/DDBJ whole genome shotgun (WGS) entry which is preliminary data.</text>
</comment>
<reference evidence="2 3" key="1">
    <citation type="submission" date="2021-10" db="EMBL/GenBank/DDBJ databases">
        <title>Anaerobic single-cell dispensing facilitates the cultivation of human gut bacteria.</title>
        <authorList>
            <person name="Afrizal A."/>
        </authorList>
    </citation>
    <scope>NUCLEOTIDE SEQUENCE [LARGE SCALE GENOMIC DNA]</scope>
    <source>
        <strain evidence="2 3">CLA-AA-H224</strain>
    </source>
</reference>
<name>A0AAE3E293_9FIRM</name>
<dbReference type="EMBL" id="JAJEQN010000006">
    <property type="protein sequence ID" value="MCC2220724.1"/>
    <property type="molecule type" value="Genomic_DNA"/>
</dbReference>
<evidence type="ECO:0000313" key="3">
    <source>
        <dbReference type="Proteomes" id="UP001198200"/>
    </source>
</evidence>
<keyword evidence="3" id="KW-1185">Reference proteome</keyword>
<protein>
    <submittedName>
        <fullName evidence="2">DUF4097 family beta strand repeat-containing protein</fullName>
    </submittedName>
</protein>
<gene>
    <name evidence="2" type="ORF">LKD48_03560</name>
</gene>
<dbReference type="RefSeq" id="WP_308731213.1">
    <property type="nucleotide sequence ID" value="NZ_JAJEQN010000006.1"/>
</dbReference>
<dbReference type="Proteomes" id="UP001198200">
    <property type="component" value="Unassembled WGS sequence"/>
</dbReference>
<evidence type="ECO:0000313" key="2">
    <source>
        <dbReference type="EMBL" id="MCC2220724.1"/>
    </source>
</evidence>
<dbReference type="Pfam" id="PF13349">
    <property type="entry name" value="DUF4097"/>
    <property type="match status" value="1"/>
</dbReference>
<sequence length="351" mass="37556">MKKDEFFAQLRNAFAGMDEELLTDILSDYENHFKEGMENGKSEEEICEELGNVEEIRQAFLDENPAAMTINVNSNSDTVGNSDIYNRFYPGIQRVNAQLTDADIEIKKSSTNDVELSVTGGLADDMEALKETLRVSASVGTLSIQQEKKAGISVSYAASRLFGLKVGKYSAGIVIHVAVPERFEKIKVKSISGDIKANNSNAKTLLIHTGSGDVGVEDCQADELFASSISGDVNVIACKADKMDVVSISGDIKAEFDKSAQCRAKSTSGDCKVTIGNQVDAVVSSTSGDVNVRYIGEIGLEMALSSTSGDVSAVCGGINSKGKKKVQERFGEPDSKLKASTISGDIKVRDC</sequence>
<dbReference type="Pfam" id="PF22564">
    <property type="entry name" value="HAAS"/>
    <property type="match status" value="1"/>
</dbReference>
<dbReference type="AlphaFoldDB" id="A0AAE3E293"/>
<organism evidence="2 3">
    <name type="scientific">Anthropogastromicrobium aceti</name>
    <dbReference type="NCBI Taxonomy" id="2981768"/>
    <lineage>
        <taxon>Bacteria</taxon>
        <taxon>Bacillati</taxon>
        <taxon>Bacillota</taxon>
        <taxon>Clostridia</taxon>
        <taxon>Lachnospirales</taxon>
        <taxon>Lachnospiraceae</taxon>
        <taxon>Anthropogastromicrobium</taxon>
    </lineage>
</organism>
<feature type="domain" description="DUF4097" evidence="1">
    <location>
        <begin position="98"/>
        <end position="349"/>
    </location>
</feature>
<accession>A0AAE3E293</accession>